<dbReference type="AlphaFoldDB" id="A0A397UWK3"/>
<dbReference type="Proteomes" id="UP000266673">
    <property type="component" value="Unassembled WGS sequence"/>
</dbReference>
<reference evidence="1 2" key="1">
    <citation type="submission" date="2018-06" db="EMBL/GenBank/DDBJ databases">
        <title>Comparative genomics reveals the genomic features of Rhizophagus irregularis, R. cerebriforme, R. diaphanum and Gigaspora rosea, and their symbiotic lifestyle signature.</title>
        <authorList>
            <person name="Morin E."/>
            <person name="San Clemente H."/>
            <person name="Chen E.C.H."/>
            <person name="De La Providencia I."/>
            <person name="Hainaut M."/>
            <person name="Kuo A."/>
            <person name="Kohler A."/>
            <person name="Murat C."/>
            <person name="Tang N."/>
            <person name="Roy S."/>
            <person name="Loubradou J."/>
            <person name="Henrissat B."/>
            <person name="Grigoriev I.V."/>
            <person name="Corradi N."/>
            <person name="Roux C."/>
            <person name="Martin F.M."/>
        </authorList>
    </citation>
    <scope>NUCLEOTIDE SEQUENCE [LARGE SCALE GENOMIC DNA]</scope>
    <source>
        <strain evidence="1 2">DAOM 194757</strain>
    </source>
</reference>
<organism evidence="1 2">
    <name type="scientific">Gigaspora rosea</name>
    <dbReference type="NCBI Taxonomy" id="44941"/>
    <lineage>
        <taxon>Eukaryota</taxon>
        <taxon>Fungi</taxon>
        <taxon>Fungi incertae sedis</taxon>
        <taxon>Mucoromycota</taxon>
        <taxon>Glomeromycotina</taxon>
        <taxon>Glomeromycetes</taxon>
        <taxon>Diversisporales</taxon>
        <taxon>Gigasporaceae</taxon>
        <taxon>Gigaspora</taxon>
    </lineage>
</organism>
<evidence type="ECO:0000313" key="1">
    <source>
        <dbReference type="EMBL" id="RIB14624.1"/>
    </source>
</evidence>
<evidence type="ECO:0000313" key="2">
    <source>
        <dbReference type="Proteomes" id="UP000266673"/>
    </source>
</evidence>
<dbReference type="EMBL" id="QKWP01000812">
    <property type="protein sequence ID" value="RIB14624.1"/>
    <property type="molecule type" value="Genomic_DNA"/>
</dbReference>
<accession>A0A397UWK3</accession>
<proteinExistence type="predicted"/>
<name>A0A397UWK3_9GLOM</name>
<comment type="caution">
    <text evidence="1">The sequence shown here is derived from an EMBL/GenBank/DDBJ whole genome shotgun (WGS) entry which is preliminary data.</text>
</comment>
<protein>
    <submittedName>
        <fullName evidence="1">Uncharacterized protein</fullName>
    </submittedName>
</protein>
<sequence>MSETKHCEACQTTDSAKFRSLGGEMWKKAINNGLQAKNTNIDEDAENEVARKEEESTKIELSEAIKILAKILYKREYVRHEEPIYSFDEIRQLFQKIQPLLKDFFVQICLAAQLLECTNNKGINMMANLGVTLTAKLVNHNKRRTSNAHEEHVGVALVKHSENAFVLNIDDYHNIHTPYQPDTTTTSFHQESRVAKKCSEDELIDRLMNNLKGVVGYMNALQVVHNQEPMQEYLFNNAIPIIADWPSYFYIRKAIAHWYLLNNETIPSKRQHAYEELKKKLDKKEPDVEDVGIIVNNNSDNADNIVDNIPKDY</sequence>
<gene>
    <name evidence="1" type="ORF">C2G38_2194554</name>
</gene>
<keyword evidence="2" id="KW-1185">Reference proteome</keyword>
<dbReference type="OrthoDB" id="2331663at2759"/>